<dbReference type="GO" id="GO:0000978">
    <property type="term" value="F:RNA polymerase II cis-regulatory region sequence-specific DNA binding"/>
    <property type="evidence" value="ECO:0007669"/>
    <property type="project" value="TreeGrafter"/>
</dbReference>
<dbReference type="GO" id="GO:0009653">
    <property type="term" value="P:anatomical structure morphogenesis"/>
    <property type="evidence" value="ECO:0007669"/>
    <property type="project" value="TreeGrafter"/>
</dbReference>
<evidence type="ECO:0000313" key="5">
    <source>
        <dbReference type="EMBL" id="KAH0567105.1"/>
    </source>
</evidence>
<dbReference type="EMBL" id="JAHXZJ010000001">
    <property type="protein sequence ID" value="KAH0567105.1"/>
    <property type="molecule type" value="Genomic_DNA"/>
</dbReference>
<dbReference type="Proteomes" id="UP000826195">
    <property type="component" value="Unassembled WGS sequence"/>
</dbReference>
<evidence type="ECO:0000256" key="2">
    <source>
        <dbReference type="ARBA" id="ARBA00022473"/>
    </source>
</evidence>
<gene>
    <name evidence="5" type="ORF">KQX54_006695</name>
</gene>
<dbReference type="Pfam" id="PF03826">
    <property type="entry name" value="OAR"/>
    <property type="match status" value="1"/>
</dbReference>
<dbReference type="InterPro" id="IPR001356">
    <property type="entry name" value="HD"/>
</dbReference>
<sequence>MTALIQGGVARTFNTIRDLVSRFYPRVWFKNRRAKWRKRERNAANAAAAAAAADFKTGFSTAGLNSFIGRADVDAMYSSYSSYNNWAAKVPSPLSSKSFPWVNHLGTVVPAASHHHHHAQVAPVNCFNTSTSVAGSHVGGMSMSVGQAATSMLPGMGSGLGVAGSPVAASGAACPYAAPAAPHPYGPSVYTPHHRATGPPEPCTLMNSSITSLRLKAKQHSSEYGSASSFSTGGTTGGGVSAGSISPVSSRASSGGGLSACQYALTSGSGNPHSPGTDHTNATARGQV</sequence>
<accession>A0AAV7J365</accession>
<feature type="domain" description="OAR" evidence="4">
    <location>
        <begin position="208"/>
        <end position="221"/>
    </location>
</feature>
<dbReference type="GO" id="GO:0005634">
    <property type="term" value="C:nucleus"/>
    <property type="evidence" value="ECO:0007669"/>
    <property type="project" value="UniProtKB-SubCell"/>
</dbReference>
<keyword evidence="6" id="KW-1185">Reference proteome</keyword>
<proteinExistence type="predicted"/>
<name>A0AAV7J365_COTGL</name>
<dbReference type="AlphaFoldDB" id="A0AAV7J365"/>
<protein>
    <recommendedName>
        <fullName evidence="4">OAR domain-containing protein</fullName>
    </recommendedName>
</protein>
<organism evidence="5 6">
    <name type="scientific">Cotesia glomerata</name>
    <name type="common">Lepidopteran parasitic wasp</name>
    <name type="synonym">Apanteles glomeratus</name>
    <dbReference type="NCBI Taxonomy" id="32391"/>
    <lineage>
        <taxon>Eukaryota</taxon>
        <taxon>Metazoa</taxon>
        <taxon>Ecdysozoa</taxon>
        <taxon>Arthropoda</taxon>
        <taxon>Hexapoda</taxon>
        <taxon>Insecta</taxon>
        <taxon>Pterygota</taxon>
        <taxon>Neoptera</taxon>
        <taxon>Endopterygota</taxon>
        <taxon>Hymenoptera</taxon>
        <taxon>Apocrita</taxon>
        <taxon>Ichneumonoidea</taxon>
        <taxon>Braconidae</taxon>
        <taxon>Microgastrinae</taxon>
        <taxon>Cotesia</taxon>
    </lineage>
</organism>
<dbReference type="PANTHER" id="PTHR45882:SF3">
    <property type="entry name" value="PITUITARY HOMEOBOX HOMOLOG PTX1"/>
    <property type="match status" value="1"/>
</dbReference>
<feature type="region of interest" description="Disordered" evidence="3">
    <location>
        <begin position="265"/>
        <end position="288"/>
    </location>
</feature>
<dbReference type="InterPro" id="IPR003654">
    <property type="entry name" value="OAR_dom"/>
</dbReference>
<dbReference type="CDD" id="cd00086">
    <property type="entry name" value="homeodomain"/>
    <property type="match status" value="1"/>
</dbReference>
<dbReference type="GO" id="GO:0000981">
    <property type="term" value="F:DNA-binding transcription factor activity, RNA polymerase II-specific"/>
    <property type="evidence" value="ECO:0007669"/>
    <property type="project" value="TreeGrafter"/>
</dbReference>
<dbReference type="PANTHER" id="PTHR45882">
    <property type="entry name" value="PITUITARY HOMEOBOX HOMOLOG PTX1"/>
    <property type="match status" value="1"/>
</dbReference>
<evidence type="ECO:0000259" key="4">
    <source>
        <dbReference type="PROSITE" id="PS50803"/>
    </source>
</evidence>
<comment type="subcellular location">
    <subcellularLocation>
        <location evidence="1">Nucleus</location>
    </subcellularLocation>
</comment>
<evidence type="ECO:0000256" key="1">
    <source>
        <dbReference type="ARBA" id="ARBA00004123"/>
    </source>
</evidence>
<comment type="caution">
    <text evidence="5">The sequence shown here is derived from an EMBL/GenBank/DDBJ whole genome shotgun (WGS) entry which is preliminary data.</text>
</comment>
<dbReference type="PROSITE" id="PS50803">
    <property type="entry name" value="OAR"/>
    <property type="match status" value="1"/>
</dbReference>
<reference evidence="5 6" key="1">
    <citation type="journal article" date="2021" name="J. Hered.">
        <title>A chromosome-level genome assembly of the parasitoid wasp, Cotesia glomerata (Hymenoptera: Braconidae).</title>
        <authorList>
            <person name="Pinto B.J."/>
            <person name="Weis J.J."/>
            <person name="Gamble T."/>
            <person name="Ode P.J."/>
            <person name="Paul R."/>
            <person name="Zaspel J.M."/>
        </authorList>
    </citation>
    <scope>NUCLEOTIDE SEQUENCE [LARGE SCALE GENOMIC DNA]</scope>
    <source>
        <strain evidence="5">CgM1</strain>
    </source>
</reference>
<feature type="compositionally biased region" description="Low complexity" evidence="3">
    <location>
        <begin position="242"/>
        <end position="251"/>
    </location>
</feature>
<feature type="region of interest" description="Disordered" evidence="3">
    <location>
        <begin position="224"/>
        <end position="251"/>
    </location>
</feature>
<evidence type="ECO:0000313" key="6">
    <source>
        <dbReference type="Proteomes" id="UP000826195"/>
    </source>
</evidence>
<keyword evidence="2" id="KW-0217">Developmental protein</keyword>
<evidence type="ECO:0000256" key="3">
    <source>
        <dbReference type="SAM" id="MobiDB-lite"/>
    </source>
</evidence>